<dbReference type="InterPro" id="IPR032675">
    <property type="entry name" value="LRR_dom_sf"/>
</dbReference>
<reference evidence="6" key="1">
    <citation type="submission" date="2019-09" db="EMBL/GenBank/DDBJ databases">
        <title>Draft genome information of white flower Hibiscus syriacus.</title>
        <authorList>
            <person name="Kim Y.-M."/>
        </authorList>
    </citation>
    <scope>NUCLEOTIDE SEQUENCE [LARGE SCALE GENOMIC DNA]</scope>
    <source>
        <strain evidence="6">YM2019G1</strain>
    </source>
</reference>
<accession>A0A6A2XM27</accession>
<evidence type="ECO:0000256" key="4">
    <source>
        <dbReference type="ARBA" id="ARBA00038043"/>
    </source>
</evidence>
<dbReference type="EMBL" id="VEPZ02001360">
    <property type="protein sequence ID" value="KAE8677411.1"/>
    <property type="molecule type" value="Genomic_DNA"/>
</dbReference>
<comment type="caution">
    <text evidence="6">The sequence shown here is derived from an EMBL/GenBank/DDBJ whole genome shotgun (WGS) entry which is preliminary data.</text>
</comment>
<keyword evidence="2" id="KW-0433">Leucine-rich repeat</keyword>
<evidence type="ECO:0000256" key="2">
    <source>
        <dbReference type="ARBA" id="ARBA00022614"/>
    </source>
</evidence>
<dbReference type="Proteomes" id="UP000436088">
    <property type="component" value="Unassembled WGS sequence"/>
</dbReference>
<protein>
    <recommendedName>
        <fullName evidence="5">Leucine-rich repeat-containing N-terminal plant-type domain-containing protein</fullName>
    </recommendedName>
</protein>
<keyword evidence="7" id="KW-1185">Reference proteome</keyword>
<dbReference type="InterPro" id="IPR051848">
    <property type="entry name" value="PGIP"/>
</dbReference>
<gene>
    <name evidence="6" type="ORF">F3Y22_tig00111513pilonHSYRG00042</name>
</gene>
<dbReference type="PANTHER" id="PTHR48059">
    <property type="entry name" value="POLYGALACTURONASE INHIBITOR 1"/>
    <property type="match status" value="1"/>
</dbReference>
<comment type="subcellular location">
    <subcellularLocation>
        <location evidence="1">Cell envelope</location>
    </subcellularLocation>
</comment>
<dbReference type="InterPro" id="IPR013210">
    <property type="entry name" value="LRR_N_plant-typ"/>
</dbReference>
<evidence type="ECO:0000313" key="6">
    <source>
        <dbReference type="EMBL" id="KAE8677411.1"/>
    </source>
</evidence>
<feature type="domain" description="Leucine-rich repeat-containing N-terminal plant-type" evidence="5">
    <location>
        <begin position="287"/>
        <end position="327"/>
    </location>
</feature>
<evidence type="ECO:0000256" key="3">
    <source>
        <dbReference type="ARBA" id="ARBA00022737"/>
    </source>
</evidence>
<evidence type="ECO:0000313" key="7">
    <source>
        <dbReference type="Proteomes" id="UP000436088"/>
    </source>
</evidence>
<comment type="similarity">
    <text evidence="4">Belongs to the polygalacturonase-inhibiting protein family.</text>
</comment>
<dbReference type="AlphaFoldDB" id="A0A6A2XM27"/>
<dbReference type="SUPFAM" id="SSF52058">
    <property type="entry name" value="L domain-like"/>
    <property type="match status" value="1"/>
</dbReference>
<dbReference type="Pfam" id="PF08263">
    <property type="entry name" value="LRRNT_2"/>
    <property type="match status" value="1"/>
</dbReference>
<evidence type="ECO:0000259" key="5">
    <source>
        <dbReference type="Pfam" id="PF08263"/>
    </source>
</evidence>
<dbReference type="Pfam" id="PF00560">
    <property type="entry name" value="LRR_1"/>
    <property type="match status" value="2"/>
</dbReference>
<dbReference type="Gene3D" id="3.80.10.10">
    <property type="entry name" value="Ribonuclease Inhibitor"/>
    <property type="match status" value="3"/>
</dbReference>
<proteinExistence type="inferred from homology"/>
<name>A0A6A2XM27_HIBSY</name>
<dbReference type="InterPro" id="IPR001611">
    <property type="entry name" value="Leu-rich_rpt"/>
</dbReference>
<evidence type="ECO:0000256" key="1">
    <source>
        <dbReference type="ARBA" id="ARBA00004196"/>
    </source>
</evidence>
<sequence>MQSGDLVGRHTVGATKHAPTVPCRCCCCSLMLREFQVIHRVNRTAGRETVAHRGKFEDDPDISCFEEERTLSFDKQRPADVMESDELKKHNPASKNIEAPILNIGLNAGLNKNGDSIVYVAAASPRALADLKIKTNTLVGLLSALGLAAATDTIESPFSSKSALRPIFRTGVSMFLLAGLCFFNSSDSITSAGVCLSLSLCCSIHSVDNLEFSQHEGAAAATARDSGSRLGRPDCIATYKVAPIAWRPTCFAPTAWRPIRALEFSHPKLWNMFPIKNRGRRSLSPSLNDDVLGLIVFRGDVQDPSQKLSSWNEDDDTPCNWIGEKCNSRLNRVTELNLNGSLFRQCGSVRSILLASNRLSGKIPSSLGSCVTLAAVNLSWNQFSGSLPGGILGLSGLRSSDLPANLLEDFSVNSLTGSLPPSMGSNVNLLALDFSKNSMSGDLPGWIFKTGSSQVSLSENKLGAKLSSPILASQRTSLQKIQVLDLSHNSFSGEIMNGIGALTSLKFLNLSRNSIVAPVFSPD</sequence>
<keyword evidence="3" id="KW-0677">Repeat</keyword>
<organism evidence="6 7">
    <name type="scientific">Hibiscus syriacus</name>
    <name type="common">Rose of Sharon</name>
    <dbReference type="NCBI Taxonomy" id="106335"/>
    <lineage>
        <taxon>Eukaryota</taxon>
        <taxon>Viridiplantae</taxon>
        <taxon>Streptophyta</taxon>
        <taxon>Embryophyta</taxon>
        <taxon>Tracheophyta</taxon>
        <taxon>Spermatophyta</taxon>
        <taxon>Magnoliopsida</taxon>
        <taxon>eudicotyledons</taxon>
        <taxon>Gunneridae</taxon>
        <taxon>Pentapetalae</taxon>
        <taxon>rosids</taxon>
        <taxon>malvids</taxon>
        <taxon>Malvales</taxon>
        <taxon>Malvaceae</taxon>
        <taxon>Malvoideae</taxon>
        <taxon>Hibiscus</taxon>
    </lineage>
</organism>
<dbReference type="PANTHER" id="PTHR48059:SF30">
    <property type="entry name" value="OS06G0587000 PROTEIN"/>
    <property type="match status" value="1"/>
</dbReference>